<dbReference type="Pfam" id="PF05987">
    <property type="entry name" value="DUF898"/>
    <property type="match status" value="1"/>
</dbReference>
<dbReference type="InterPro" id="IPR010295">
    <property type="entry name" value="DUF898"/>
</dbReference>
<keyword evidence="1" id="KW-0812">Transmembrane</keyword>
<evidence type="ECO:0000256" key="1">
    <source>
        <dbReference type="SAM" id="Phobius"/>
    </source>
</evidence>
<organism evidence="2 3">
    <name type="scientific">Morganella psychrotolerans</name>
    <dbReference type="NCBI Taxonomy" id="368603"/>
    <lineage>
        <taxon>Bacteria</taxon>
        <taxon>Pseudomonadati</taxon>
        <taxon>Pseudomonadota</taxon>
        <taxon>Gammaproteobacteria</taxon>
        <taxon>Enterobacterales</taxon>
        <taxon>Morganellaceae</taxon>
        <taxon>Morganella</taxon>
    </lineage>
</organism>
<dbReference type="AlphaFoldDB" id="A0A1B8H9T9"/>
<reference evidence="2 3" key="1">
    <citation type="submission" date="2016-06" db="EMBL/GenBank/DDBJ databases">
        <authorList>
            <person name="Kjaerup R.B."/>
            <person name="Dalgaard T.S."/>
            <person name="Juul-Madsen H.R."/>
        </authorList>
    </citation>
    <scope>NUCLEOTIDE SEQUENCE [LARGE SCALE GENOMIC DNA]</scope>
    <source>
        <strain evidence="2 3">GCSL-Mp3</strain>
    </source>
</reference>
<evidence type="ECO:0000313" key="3">
    <source>
        <dbReference type="Proteomes" id="UP000092247"/>
    </source>
</evidence>
<feature type="transmembrane region" description="Helical" evidence="1">
    <location>
        <begin position="153"/>
        <end position="179"/>
    </location>
</feature>
<dbReference type="EMBL" id="LZEX01000023">
    <property type="protein sequence ID" value="OBU05844.1"/>
    <property type="molecule type" value="Genomic_DNA"/>
</dbReference>
<evidence type="ECO:0000313" key="2">
    <source>
        <dbReference type="EMBL" id="OBU05844.1"/>
    </source>
</evidence>
<gene>
    <name evidence="2" type="ORF">AYY17_05740</name>
</gene>
<feature type="transmembrane region" description="Helical" evidence="1">
    <location>
        <begin position="283"/>
        <end position="309"/>
    </location>
</feature>
<feature type="transmembrane region" description="Helical" evidence="1">
    <location>
        <begin position="191"/>
        <end position="210"/>
    </location>
</feature>
<evidence type="ECO:0008006" key="4">
    <source>
        <dbReference type="Google" id="ProtNLM"/>
    </source>
</evidence>
<proteinExistence type="predicted"/>
<feature type="transmembrane region" description="Helical" evidence="1">
    <location>
        <begin position="110"/>
        <end position="132"/>
    </location>
</feature>
<comment type="caution">
    <text evidence="2">The sequence shown here is derived from an EMBL/GenBank/DDBJ whole genome shotgun (WGS) entry which is preliminary data.</text>
</comment>
<name>A0A1B8H9T9_9GAMM</name>
<dbReference type="Proteomes" id="UP000092247">
    <property type="component" value="Unassembled WGS sequence"/>
</dbReference>
<keyword evidence="1" id="KW-0472">Membrane</keyword>
<accession>A0A1B8H9T9</accession>
<feature type="transmembrane region" description="Helical" evidence="1">
    <location>
        <begin position="39"/>
        <end position="57"/>
    </location>
</feature>
<keyword evidence="1" id="KW-1133">Transmembrane helix</keyword>
<feature type="transmembrane region" description="Helical" evidence="1">
    <location>
        <begin position="86"/>
        <end position="104"/>
    </location>
</feature>
<feature type="transmembrane region" description="Helical" evidence="1">
    <location>
        <begin position="330"/>
        <end position="357"/>
    </location>
</feature>
<dbReference type="RefSeq" id="WP_067424072.1">
    <property type="nucleotide sequence ID" value="NZ_LZEX01000023.1"/>
</dbReference>
<protein>
    <recommendedName>
        <fullName evidence="4">DUF898 domain-containing protein</fullName>
    </recommendedName>
</protein>
<sequence length="401" mass="45827">MDDNIALSTEAFLKQKSLLPDQTINNVTFHGNAGEYFSIWLKNIIFCILTLGIYLPWAMVNRRRYFMNATEINHARFEYHAKPTEILFGFILTGISLLLIPVLTSVSPTLGLLMMLVVIILMPYALIRLWNFNVRNTSFREYRFAYQCNYMRLYLVVLILPVLLLVVTMVCSVMFSQWYVKVSTGPAVDNVFNLMLVTSIIPLTGLFLIWSVQGKQLCELLVNNLSYNKTAFSLSLLYKRLMLISLITVLLLSPFVAAGFSQLSDLTFLMMIPEEVWTANLRAMVIIKISLFYLLFFCGAMTAGIYFRVSCRTYVINSMTLGNLRFRCNMTYLSYLFLILSNFLLIICTLGFGSAYADIRHARYLAQHIWIIGDMDAISDSNKSETPADLSRYENVVVSAD</sequence>
<feature type="transmembrane region" description="Helical" evidence="1">
    <location>
        <begin position="241"/>
        <end position="263"/>
    </location>
</feature>